<feature type="domain" description="Mucin binding" evidence="5">
    <location>
        <begin position="713"/>
        <end position="783"/>
    </location>
</feature>
<dbReference type="Gene3D" id="3.10.20.320">
    <property type="entry name" value="Putative peptidoglycan bound protein (lpxtg motif)"/>
    <property type="match status" value="2"/>
</dbReference>
<dbReference type="Pfam" id="PF17965">
    <property type="entry name" value="MucBP_2"/>
    <property type="match status" value="1"/>
</dbReference>
<evidence type="ECO:0000259" key="4">
    <source>
        <dbReference type="Pfam" id="PF06458"/>
    </source>
</evidence>
<evidence type="ECO:0000313" key="7">
    <source>
        <dbReference type="EMBL" id="MDQ7936335.1"/>
    </source>
</evidence>
<keyword evidence="8" id="KW-1185">Reference proteome</keyword>
<evidence type="ECO:0000256" key="3">
    <source>
        <dbReference type="SAM" id="Phobius"/>
    </source>
</evidence>
<keyword evidence="1" id="KW-0677">Repeat</keyword>
<dbReference type="Gene3D" id="2.60.40.4300">
    <property type="match status" value="1"/>
</dbReference>
<feature type="region of interest" description="Disordered" evidence="2">
    <location>
        <begin position="188"/>
        <end position="238"/>
    </location>
</feature>
<dbReference type="RefSeq" id="WP_308702171.1">
    <property type="nucleotide sequence ID" value="NZ_AP027463.1"/>
</dbReference>
<reference evidence="7 8" key="1">
    <citation type="journal article" date="2023" name="Int. J. Syst. Evol. Microbiol.">
        <title>Lactiplantibacillus brownii sp. nov., a novel psychrotolerant species isolated from sauerkraut.</title>
        <authorList>
            <person name="Heng Y.C."/>
            <person name="Silvaraju S."/>
            <person name="Lee J.K.Y."/>
            <person name="Kittelmann S."/>
        </authorList>
    </citation>
    <scope>NUCLEOTIDE SEQUENCE [LARGE SCALE GENOMIC DNA]</scope>
    <source>
        <strain evidence="7 8">WILCCON 0030</strain>
    </source>
</reference>
<feature type="domain" description="MucBP" evidence="4">
    <location>
        <begin position="639"/>
        <end position="705"/>
    </location>
</feature>
<feature type="compositionally biased region" description="Low complexity" evidence="2">
    <location>
        <begin position="915"/>
        <end position="1000"/>
    </location>
</feature>
<accession>A0ABU1A7L3</accession>
<feature type="region of interest" description="Disordered" evidence="2">
    <location>
        <begin position="88"/>
        <end position="141"/>
    </location>
</feature>
<dbReference type="Gene3D" id="3.10.20.470">
    <property type="match status" value="1"/>
</dbReference>
<protein>
    <submittedName>
        <fullName evidence="7">MucBP domain-containing protein</fullName>
    </submittedName>
</protein>
<dbReference type="PANTHER" id="PTHR11818:SF42">
    <property type="entry name" value="VOLTAGE-GATED HYDROGEN CHANNEL 1"/>
    <property type="match status" value="1"/>
</dbReference>
<dbReference type="PANTHER" id="PTHR11818">
    <property type="entry name" value="BETA/GAMMA CRYSTALLIN"/>
    <property type="match status" value="1"/>
</dbReference>
<evidence type="ECO:0000256" key="2">
    <source>
        <dbReference type="SAM" id="MobiDB-lite"/>
    </source>
</evidence>
<keyword evidence="3" id="KW-1133">Transmembrane helix</keyword>
<feature type="domain" description="MucBP" evidence="4">
    <location>
        <begin position="568"/>
        <end position="630"/>
    </location>
</feature>
<keyword evidence="3" id="KW-0812">Transmembrane</keyword>
<dbReference type="EMBL" id="JAVCWF010000001">
    <property type="protein sequence ID" value="MDQ7936335.1"/>
    <property type="molecule type" value="Genomic_DNA"/>
</dbReference>
<evidence type="ECO:0000259" key="6">
    <source>
        <dbReference type="Pfam" id="PF17966"/>
    </source>
</evidence>
<dbReference type="InterPro" id="IPR009459">
    <property type="entry name" value="MucBP_dom"/>
</dbReference>
<organism evidence="7 8">
    <name type="scientific">Lactiplantibacillus brownii</name>
    <dbReference type="NCBI Taxonomy" id="3069269"/>
    <lineage>
        <taxon>Bacteria</taxon>
        <taxon>Bacillati</taxon>
        <taxon>Bacillota</taxon>
        <taxon>Bacilli</taxon>
        <taxon>Lactobacillales</taxon>
        <taxon>Lactobacillaceae</taxon>
        <taxon>Lactiplantibacillus</taxon>
    </lineage>
</organism>
<dbReference type="Pfam" id="PF17966">
    <property type="entry name" value="Muc_B2"/>
    <property type="match status" value="1"/>
</dbReference>
<feature type="region of interest" description="Disordered" evidence="2">
    <location>
        <begin position="915"/>
        <end position="1004"/>
    </location>
</feature>
<evidence type="ECO:0000313" key="8">
    <source>
        <dbReference type="Proteomes" id="UP001227831"/>
    </source>
</evidence>
<evidence type="ECO:0000259" key="5">
    <source>
        <dbReference type="Pfam" id="PF17965"/>
    </source>
</evidence>
<sequence length="1113" mass="115074">MRLTKLQQIQRITKQNQRQQFKRTWETRLVLLGSSVGLGAVLWTLPVAAATIPTATITPQSATSSVTTSAAASTGSVALQSASSTSSSTAVSSAGSVVPTTSVATSSATTTTTSTATSSATTTATTSSASQTGSTATTSQVSSGGITFVLPTLTVTSGNVNFGSTGSNGSAASAGSSTTGTTSTVASAATSTTSSTATTSTATSTATSTTSSTATTSTATSTATSSASQASTNSSDSAAGLAALPDSTVISFADPAIEANVLSHLNVTGPITLGDIRNYSGSTFLIGTGYEVPIDVTTSLAGMQYLQCLPKTTLIDLNLNMTSPTVDLSPLEDDRYTRITLNVDDMAAMNLQPLLAIDPTTITSLQLNGSAVMDMSVYQNIPNGMTNSQLAEIAPWLTAIDKTSPHLINMNLSNDSLTDFSPLSGFTKPVIFSALGERVNYDATPVFFVDGQPGTFTGLPLTAPDGTSLTSDYAVTLSGSATQAVNDPTHHPEVDLTNLGNGKYEIPTPYPTVPNANWFAYGLSGYYEFDGKTPINLHFIEHTYPNGTDFEYDIMVYQPAYWLTKPEIAVEYVDAKTGAALQPTTLFQGTTIGSAYDLTPQTKIAGYSFDAQKSSSPTGTYTQDPQALTFAFAQEPAAPITVNYIDMDGNTIAPSTTINGYVGAAYQSQPLTVAGYTLLQAAVLPTTMPTSGTLSTTPGKINYVYNTNTLTRTIQYLDVTTGRALTANSFSEPYKSTTSYDPATQIANYEAEGYQLVTNNYPTTGSLFGDPTPTETYEIELAHKTETLTPTTPNLPTGVILQNDVTRTISYVNKAGESVAAPTVETITFNRNAVRDMVTGDVTYGPWVATNTDAFDVVTPPMINNFTPNTTAIPAEAAVAETAPDEFDTVTYSPVATSGASSGAMSTATSVATSATTSAATSATTSTTTSTATSATTSAATSATTSAATSATTSAATSATTSAATSTATSTRSAATSTTPKRVMSMTPTRTTSVTNTTPTSEVAQPATPTLINRSGETKSATMTKLTAPVVSESKTTATPVRLQKQTTTSAAASVKLANVTGSHQTAAKSVQQKQAGLPQTNEQSNHASLLGLILVALVGFFASLKRLFKREF</sequence>
<evidence type="ECO:0000256" key="1">
    <source>
        <dbReference type="ARBA" id="ARBA00022737"/>
    </source>
</evidence>
<dbReference type="Proteomes" id="UP001227831">
    <property type="component" value="Unassembled WGS sequence"/>
</dbReference>
<dbReference type="InterPro" id="IPR041495">
    <property type="entry name" value="Mub_B2"/>
</dbReference>
<keyword evidence="3" id="KW-0472">Membrane</keyword>
<dbReference type="InterPro" id="IPR050252">
    <property type="entry name" value="Beta/Gamma-Crystallin"/>
</dbReference>
<feature type="domain" description="Mub B2-like" evidence="6">
    <location>
        <begin position="801"/>
        <end position="894"/>
    </location>
</feature>
<gene>
    <name evidence="7" type="ORF">RA086_01540</name>
</gene>
<comment type="caution">
    <text evidence="7">The sequence shown here is derived from an EMBL/GenBank/DDBJ whole genome shotgun (WGS) entry which is preliminary data.</text>
</comment>
<feature type="transmembrane region" description="Helical" evidence="3">
    <location>
        <begin position="1088"/>
        <end position="1105"/>
    </location>
</feature>
<dbReference type="Pfam" id="PF06458">
    <property type="entry name" value="MucBP"/>
    <property type="match status" value="2"/>
</dbReference>
<dbReference type="NCBIfam" id="TIGR01167">
    <property type="entry name" value="LPXTG_anchor"/>
    <property type="match status" value="1"/>
</dbReference>
<name>A0ABU1A7L3_9LACO</name>
<proteinExistence type="predicted"/>
<dbReference type="InterPro" id="IPR041558">
    <property type="entry name" value="MucBP_2"/>
</dbReference>